<dbReference type="OrthoDB" id="9791827at2"/>
<dbReference type="EMBL" id="SDPW01000001">
    <property type="protein sequence ID" value="RXZ54747.1"/>
    <property type="molecule type" value="Genomic_DNA"/>
</dbReference>
<protein>
    <recommendedName>
        <fullName evidence="3">Glycosyl transferase</fullName>
    </recommendedName>
</protein>
<evidence type="ECO:0000313" key="1">
    <source>
        <dbReference type="EMBL" id="RXZ54747.1"/>
    </source>
</evidence>
<comment type="caution">
    <text evidence="1">The sequence shown here is derived from an EMBL/GenBank/DDBJ whole genome shotgun (WGS) entry which is preliminary data.</text>
</comment>
<dbReference type="AlphaFoldDB" id="A0A4V1QU51"/>
<keyword evidence="2" id="KW-1185">Reference proteome</keyword>
<accession>A0A4V1QU51</accession>
<dbReference type="RefSeq" id="WP_129425427.1">
    <property type="nucleotide sequence ID" value="NZ_SDPW01000001.1"/>
</dbReference>
<organism evidence="1 2">
    <name type="scientific">Senegalimassilia faecalis</name>
    <dbReference type="NCBI Taxonomy" id="2509433"/>
    <lineage>
        <taxon>Bacteria</taxon>
        <taxon>Bacillati</taxon>
        <taxon>Actinomycetota</taxon>
        <taxon>Coriobacteriia</taxon>
        <taxon>Coriobacteriales</taxon>
        <taxon>Coriobacteriaceae</taxon>
        <taxon>Senegalimassilia</taxon>
    </lineage>
</organism>
<proteinExistence type="predicted"/>
<evidence type="ECO:0000313" key="2">
    <source>
        <dbReference type="Proteomes" id="UP000293345"/>
    </source>
</evidence>
<evidence type="ECO:0008006" key="3">
    <source>
        <dbReference type="Google" id="ProtNLM"/>
    </source>
</evidence>
<dbReference type="Proteomes" id="UP000293345">
    <property type="component" value="Unassembled WGS sequence"/>
</dbReference>
<gene>
    <name evidence="1" type="ORF">ET524_09835</name>
</gene>
<name>A0A4V1QU51_9ACTN</name>
<reference evidence="1 2" key="1">
    <citation type="submission" date="2019-01" db="EMBL/GenBank/DDBJ databases">
        <title>Senegalimassilia sp. nov. KGMB04484 isolated human feces.</title>
        <authorList>
            <person name="Han K.-I."/>
            <person name="Kim J.-S."/>
            <person name="Lee K.C."/>
            <person name="Suh M.K."/>
            <person name="Eom M.K."/>
            <person name="Lee J.H."/>
            <person name="Park S.-H."/>
            <person name="Kang S.W."/>
            <person name="Park J.-E."/>
            <person name="Oh B.S."/>
            <person name="Yu S.Y."/>
            <person name="Choi S.-H."/>
            <person name="Lee D.H."/>
            <person name="Yoon H."/>
            <person name="Kim B.-Y."/>
            <person name="Lee J.H."/>
            <person name="Lee J.-S."/>
        </authorList>
    </citation>
    <scope>NUCLEOTIDE SEQUENCE [LARGE SCALE GENOMIC DNA]</scope>
    <source>
        <strain evidence="1 2">KGMB04484</strain>
    </source>
</reference>
<dbReference type="Pfam" id="PF14305">
    <property type="entry name" value="ATPgrasp_TupA"/>
    <property type="match status" value="2"/>
</dbReference>
<sequence>MTTLKNIFKNPSVVIPILGHRGFFHSMPDEKYIRLSFKGYMGRDIDFNNPRSFNEKLQWLKLHDRNPLYTMLVDKYRVKEWVADRIGSEYVTETYVAWESVEDIDISALPERFVLKTNHDSGGVVICRDRTVFDLNAAKRKLSKHLNENYYWGCREWPYRNVKPLVFAEEYLDSNTVSKDSPNHKLFHFSNSHLIAPAITDRIMEAGLTKTFFDEEWYPLEVSKDSCAWKLNIPMPRDFGLMKKLSDEFASSYSLSRVGFYGSRNRLLFGEIAVCSNSGFERFNPAFGAESYGTWMELPSREWLLVNEFSLLWVHENYCPDVAEEQIDYKFYCFDGEPRFIYVSQGLERHETARIDFLNMDWERASFGRPDYASFEAIPSKPDTFDEMTGLVKELSKNMPFVRVDFFEYKGRPRFSEMTFHPCGGFMPFDPPEWDEKVGDMLTLPR</sequence>
<dbReference type="InterPro" id="IPR029465">
    <property type="entry name" value="ATPgrasp_TupA"/>
</dbReference>